<keyword evidence="6 14" id="KW-0418">Kinase</keyword>
<evidence type="ECO:0000256" key="1">
    <source>
        <dbReference type="ARBA" id="ARBA00000085"/>
    </source>
</evidence>
<dbReference type="InterPro" id="IPR011712">
    <property type="entry name" value="Sig_transdc_His_kin_sub3_dim/P"/>
</dbReference>
<organism evidence="14 15">
    <name type="scientific">Nocardiopsis dassonvillei (strain ATCC 23218 / DSM 43111 / CIP 107115 / JCM 7437 / KCTC 9190 / NBRC 14626 / NCTC 10488 / NRRL B-5397 / IMRU 509)</name>
    <name type="common">Actinomadura dassonvillei</name>
    <dbReference type="NCBI Taxonomy" id="446468"/>
    <lineage>
        <taxon>Bacteria</taxon>
        <taxon>Bacillati</taxon>
        <taxon>Actinomycetota</taxon>
        <taxon>Actinomycetes</taxon>
        <taxon>Streptosporangiales</taxon>
        <taxon>Nocardiopsidaceae</taxon>
        <taxon>Nocardiopsis</taxon>
    </lineage>
</organism>
<keyword evidence="7" id="KW-0067">ATP-binding</keyword>
<dbReference type="RefSeq" id="WP_013154607.1">
    <property type="nucleotide sequence ID" value="NC_014210.1"/>
</dbReference>
<dbReference type="KEGG" id="nda:Ndas_3600"/>
<evidence type="ECO:0000256" key="9">
    <source>
        <dbReference type="SAM" id="Coils"/>
    </source>
</evidence>
<dbReference type="EMBL" id="CP002040">
    <property type="protein sequence ID" value="ADH69000.1"/>
    <property type="molecule type" value="Genomic_DNA"/>
</dbReference>
<keyword evidence="4" id="KW-0808">Transferase</keyword>
<accession>D7B4K5</accession>
<dbReference type="STRING" id="446468.Ndas_3600"/>
<dbReference type="GO" id="GO:0005524">
    <property type="term" value="F:ATP binding"/>
    <property type="evidence" value="ECO:0007669"/>
    <property type="project" value="UniProtKB-KW"/>
</dbReference>
<keyword evidence="9" id="KW-0175">Coiled coil</keyword>
<dbReference type="InterPro" id="IPR003594">
    <property type="entry name" value="HATPase_dom"/>
</dbReference>
<feature type="domain" description="Signal transduction histidine kinase subgroup 3 dimerisation and phosphoacceptor" evidence="13">
    <location>
        <begin position="183"/>
        <end position="248"/>
    </location>
</feature>
<evidence type="ECO:0000259" key="13">
    <source>
        <dbReference type="Pfam" id="PF07730"/>
    </source>
</evidence>
<dbReference type="SUPFAM" id="SSF55874">
    <property type="entry name" value="ATPase domain of HSP90 chaperone/DNA topoisomerase II/histidine kinase"/>
    <property type="match status" value="1"/>
</dbReference>
<feature type="coiled-coil region" evidence="9">
    <location>
        <begin position="159"/>
        <end position="190"/>
    </location>
</feature>
<dbReference type="InterPro" id="IPR050482">
    <property type="entry name" value="Sensor_HK_TwoCompSys"/>
</dbReference>
<keyword evidence="3" id="KW-0597">Phosphoprotein</keyword>
<dbReference type="GO" id="GO:0000155">
    <property type="term" value="F:phosphorelay sensor kinase activity"/>
    <property type="evidence" value="ECO:0007669"/>
    <property type="project" value="InterPro"/>
</dbReference>
<keyword evidence="11" id="KW-1133">Transmembrane helix</keyword>
<evidence type="ECO:0000256" key="8">
    <source>
        <dbReference type="ARBA" id="ARBA00023012"/>
    </source>
</evidence>
<gene>
    <name evidence="14" type="ordered locus">Ndas_3600</name>
</gene>
<dbReference type="PANTHER" id="PTHR24421">
    <property type="entry name" value="NITRATE/NITRITE SENSOR PROTEIN NARX-RELATED"/>
    <property type="match status" value="1"/>
</dbReference>
<feature type="transmembrane region" description="Helical" evidence="11">
    <location>
        <begin position="48"/>
        <end position="74"/>
    </location>
</feature>
<evidence type="ECO:0000256" key="4">
    <source>
        <dbReference type="ARBA" id="ARBA00022679"/>
    </source>
</evidence>
<name>D7B4K5_NOCDD</name>
<feature type="domain" description="Histidine kinase/HSP90-like ATPase" evidence="12">
    <location>
        <begin position="293"/>
        <end position="381"/>
    </location>
</feature>
<keyword evidence="11" id="KW-0472">Membrane</keyword>
<dbReference type="OrthoDB" id="227596at2"/>
<dbReference type="eggNOG" id="COG4585">
    <property type="taxonomic scope" value="Bacteria"/>
</dbReference>
<protein>
    <recommendedName>
        <fullName evidence="2">histidine kinase</fullName>
        <ecNumber evidence="2">2.7.13.3</ecNumber>
    </recommendedName>
</protein>
<dbReference type="HOGENOM" id="CLU_000445_20_1_11"/>
<evidence type="ECO:0000259" key="12">
    <source>
        <dbReference type="Pfam" id="PF02518"/>
    </source>
</evidence>
<dbReference type="InterPro" id="IPR036890">
    <property type="entry name" value="HATPase_C_sf"/>
</dbReference>
<evidence type="ECO:0000313" key="15">
    <source>
        <dbReference type="Proteomes" id="UP000002219"/>
    </source>
</evidence>
<feature type="region of interest" description="Disordered" evidence="10">
    <location>
        <begin position="378"/>
        <end position="403"/>
    </location>
</feature>
<proteinExistence type="predicted"/>
<sequence>MAALLLRPARTDVWLAFGLLAASTGSTALVSALQREAGAVNPWPWGHALILVACLAVLWRTAYPCVAGLVSVVASTVYYPLGFPDGMVMLCTAVMLYTLVRWGYRVFGWTLGVGQFVAVNSYEFLMTGTFRPEAIGIVGWVLVLLCTGEVVRWRQEYLRADHEREAESLRTREEELLRRASEERVRLARDVHDTVAHNISLINVQAGTALYLMETEPQRAAEALATIKQTSKDTLVELRGMLGVLRAVDEAAPRSPVPGLDRLEELAEGTRRAGIDVVVEVSGVPGHLPVSTESAAYRTVQEALTNVVRHSGASSARVGIEHRASWLVVEVTDDGAGTVGPPAAGNGITGMRERAALVGGTVDAGPLREGGFRVRARLPLDGAGPDRGAQAVPSPDTDETRPR</sequence>
<reference evidence="14 15" key="1">
    <citation type="journal article" date="2010" name="Stand. Genomic Sci.">
        <title>Complete genome sequence of Nocardiopsis dassonvillei type strain (IMRU 509).</title>
        <authorList>
            <person name="Sun H."/>
            <person name="Lapidus A."/>
            <person name="Nolan M."/>
            <person name="Lucas S."/>
            <person name="Del Rio T.G."/>
            <person name="Tice H."/>
            <person name="Cheng J.F."/>
            <person name="Tapia R."/>
            <person name="Han C."/>
            <person name="Goodwin L."/>
            <person name="Pitluck S."/>
            <person name="Pagani I."/>
            <person name="Ivanova N."/>
            <person name="Mavromatis K."/>
            <person name="Mikhailova N."/>
            <person name="Pati A."/>
            <person name="Chen A."/>
            <person name="Palaniappan K."/>
            <person name="Land M."/>
            <person name="Hauser L."/>
            <person name="Chang Y.J."/>
            <person name="Jeffries C.D."/>
            <person name="Djao O.D."/>
            <person name="Rohde M."/>
            <person name="Sikorski J."/>
            <person name="Goker M."/>
            <person name="Woyke T."/>
            <person name="Bristow J."/>
            <person name="Eisen J.A."/>
            <person name="Markowitz V."/>
            <person name="Hugenholtz P."/>
            <person name="Kyrpides N.C."/>
            <person name="Klenk H.P."/>
        </authorList>
    </citation>
    <scope>NUCLEOTIDE SEQUENCE [LARGE SCALE GENOMIC DNA]</scope>
    <source>
        <strain evidence="15">ATCC 23218 / DSM 43111 / CIP 107115 / JCM 7437 / KCTC 9190 / NBRC 14626 / NCTC 10488 / NRRL B-5397 / IMRU 509</strain>
    </source>
</reference>
<dbReference type="GO" id="GO:0046983">
    <property type="term" value="F:protein dimerization activity"/>
    <property type="evidence" value="ECO:0007669"/>
    <property type="project" value="InterPro"/>
</dbReference>
<keyword evidence="15" id="KW-1185">Reference proteome</keyword>
<dbReference type="GeneID" id="91486154"/>
<evidence type="ECO:0000313" key="14">
    <source>
        <dbReference type="EMBL" id="ADH69000.1"/>
    </source>
</evidence>
<dbReference type="Gene3D" id="3.30.565.10">
    <property type="entry name" value="Histidine kinase-like ATPase, C-terminal domain"/>
    <property type="match status" value="1"/>
</dbReference>
<dbReference type="CDD" id="cd16917">
    <property type="entry name" value="HATPase_UhpB-NarQ-NarX-like"/>
    <property type="match status" value="1"/>
</dbReference>
<evidence type="ECO:0000256" key="11">
    <source>
        <dbReference type="SAM" id="Phobius"/>
    </source>
</evidence>
<keyword evidence="5" id="KW-0547">Nucleotide-binding</keyword>
<dbReference type="Pfam" id="PF02518">
    <property type="entry name" value="HATPase_c"/>
    <property type="match status" value="1"/>
</dbReference>
<dbReference type="AlphaFoldDB" id="D7B4K5"/>
<dbReference type="EC" id="2.7.13.3" evidence="2"/>
<dbReference type="Pfam" id="PF07730">
    <property type="entry name" value="HisKA_3"/>
    <property type="match status" value="1"/>
</dbReference>
<evidence type="ECO:0000256" key="3">
    <source>
        <dbReference type="ARBA" id="ARBA00022553"/>
    </source>
</evidence>
<dbReference type="GO" id="GO:0016020">
    <property type="term" value="C:membrane"/>
    <property type="evidence" value="ECO:0007669"/>
    <property type="project" value="InterPro"/>
</dbReference>
<evidence type="ECO:0000256" key="5">
    <source>
        <dbReference type="ARBA" id="ARBA00022741"/>
    </source>
</evidence>
<evidence type="ECO:0000256" key="2">
    <source>
        <dbReference type="ARBA" id="ARBA00012438"/>
    </source>
</evidence>
<comment type="catalytic activity">
    <reaction evidence="1">
        <text>ATP + protein L-histidine = ADP + protein N-phospho-L-histidine.</text>
        <dbReference type="EC" id="2.7.13.3"/>
    </reaction>
</comment>
<dbReference type="Gene3D" id="1.20.5.1930">
    <property type="match status" value="1"/>
</dbReference>
<dbReference type="Proteomes" id="UP000002219">
    <property type="component" value="Chromosome 1"/>
</dbReference>
<feature type="transmembrane region" description="Helical" evidence="11">
    <location>
        <begin position="86"/>
        <end position="104"/>
    </location>
</feature>
<evidence type="ECO:0000256" key="6">
    <source>
        <dbReference type="ARBA" id="ARBA00022777"/>
    </source>
</evidence>
<keyword evidence="8" id="KW-0902">Two-component regulatory system</keyword>
<evidence type="ECO:0000256" key="10">
    <source>
        <dbReference type="SAM" id="MobiDB-lite"/>
    </source>
</evidence>
<keyword evidence="11" id="KW-0812">Transmembrane</keyword>
<evidence type="ECO:0000256" key="7">
    <source>
        <dbReference type="ARBA" id="ARBA00022840"/>
    </source>
</evidence>
<dbReference type="PANTHER" id="PTHR24421:SF10">
    <property type="entry name" value="NITRATE_NITRITE SENSOR PROTEIN NARQ"/>
    <property type="match status" value="1"/>
</dbReference>